<evidence type="ECO:0000256" key="6">
    <source>
        <dbReference type="SAM" id="MobiDB-lite"/>
    </source>
</evidence>
<accession>A0A9P6WHK1</accession>
<dbReference type="GO" id="GO:0005634">
    <property type="term" value="C:nucleus"/>
    <property type="evidence" value="ECO:0007669"/>
    <property type="project" value="TreeGrafter"/>
</dbReference>
<dbReference type="PROSITE" id="PS50600">
    <property type="entry name" value="ULP_PROTEASE"/>
    <property type="match status" value="1"/>
</dbReference>
<feature type="compositionally biased region" description="Polar residues" evidence="6">
    <location>
        <begin position="1141"/>
        <end position="1156"/>
    </location>
</feature>
<dbReference type="Proteomes" id="UP000697127">
    <property type="component" value="Unassembled WGS sequence"/>
</dbReference>
<feature type="region of interest" description="Disordered" evidence="6">
    <location>
        <begin position="809"/>
        <end position="880"/>
    </location>
</feature>
<proteinExistence type="inferred from homology"/>
<comment type="similarity">
    <text evidence="1">Belongs to the peptidase C48 family.</text>
</comment>
<organism evidence="8 9">
    <name type="scientific">Pichia californica</name>
    <dbReference type="NCBI Taxonomy" id="460514"/>
    <lineage>
        <taxon>Eukaryota</taxon>
        <taxon>Fungi</taxon>
        <taxon>Dikarya</taxon>
        <taxon>Ascomycota</taxon>
        <taxon>Saccharomycotina</taxon>
        <taxon>Pichiomycetes</taxon>
        <taxon>Pichiales</taxon>
        <taxon>Pichiaceae</taxon>
        <taxon>Pichia</taxon>
    </lineage>
</organism>
<sequence>MLGKKSGRPDKSPSTSSPIPINNPKLTRRRKPQIVNQKDYIDDLSTDNDDDDDDDNDNDKIKSNSPIMSESIKKYKSRPKNNIELSVSPSPISEQNTISNNNNNNNNTSTTVELNNSDDNTNNNINEDIIEINEVTKTKRRARSRTPISEKNLTPSQMVKIKLNKITLFTDNQNIPISDNNFEIILKSSKFTISSSINLNFQIHLGSGNIKEIKFPKDKNLIPGTILFIFQNDVKIILDKKSYYVEKLLIQFQDPTDNSKLKLFKRFLPEAKFMPFSSQESIKYFTSTSLDFKPSSSETFYGTGIFKSSNSSNSNSNSNSKNSKNSKNSMDTDFSSLSRIPKKKLNIIPTAPESRRSNRRGAIIKYENEDSEDEKANEKMVSENGDILPNEYTSENDQLIFEPNLKFKFDNKKTFTITNDDFKCLYNGNWINDTLVDFFLNYHLKLSIENKIPKSNNIEILNSFFFTSLSRPREDLNYYMNVKSWFKLNDTLFDKDFVIIPIMQDLHWYFVVITDLKYLKKKHMKLKLLKENDQIDNFNTINSDSDNHEDNDDKDNSNNTNLKIVDNSQSQNLDNTNIYLNDLSISQNKDDVISIDEEESPLYEDDKLPNISNNESKSQDFQSSKNLKSADEKITGVVQICILDSLYRNHEREILLLKDFIIGYAAEKYDFEIKSNEIIKHKCFVPRQNNFNDCGLHLVMNVETMLSDPIIFNKKVLKRSPKGFRQTLKMKKENEMLFNPKKMLNIREDLRNLLLKLLKDQVTESGGDSSKIGTLTAGAKKLQELNNLNDSNSNKIGVSGNINLSNKTTNGSSLNLNKNNSNLNASNNDNHDNHDNNGDTNDNDNDNNDNNKSDNDNNNNNNNNNIDYNTNNNGNDDDEEDDDLMIIHAEDKEPIHPDLELSHVKPASIPLKNSIKDDNGKRRGRPAKKKQMIVKLELSKNVSRKNLENFEMKNNDDEDDDDTITNLKPVTLNKSVRRITRGSRKLSLNSDYFFETTSTKPKRKYTRRKIDIKSVDKDKEKVMQKSKNADYDNDNENNNNGGDDDDDGILSQDSYHAKDYDAVSLKMLESDYETVDEIGAKIDKEINEPIIPKTTEKSSSEKLMDDVDCELYSSNYNTPLSPINLSSEGIDKNDVNDNSRNRNISNKEQINTTISSRVLKKKSQPVVIEDENGDDDDDDDDDGDDKYEPEIHQTEINNEFKHKLEDVNHHSDKKRKMEQGENQNKTNNKRGGASHTNEIIMQSDLWYNIKNASHRMLVAGRNKSDSNYQKNPSVSYKNFFQEEKKPLRETRFGNASDPAKGLEVNDAIPLDYDVKEISKNHGVRVNKYSSNSSSISPIKLSDQENKQSINGDSSLIVYRQNSLKSVSLSDYQTSSVKSSRRSPGSFLMNNHSRYHPSYFDQYNSGYSYNNNNSRYDIRDNDYNNFNSNHYSSQSPYFPTNSKYHMHNMGNDNVNQFPYREEYHPQNLKSNFKTNRFLTKLPTHPKQISDKRSKKSLGWIDKTGNTSTSFDPSPEKVNMNSSMRSNVKNPLQNAENNRKYIRNDSKQENNRQNKIIENASKIETMSVISSKKDERINHLDPNAPIKSQTRPVVPCRNLSSQQNLMPDLKPKDTIHDDTELKSLKIKKDSSKVSEISKLIFTRPWKKKANITEKQLKSGVTKKKDAVNIDSNNINNSMNPRKRLNLGKIQNDYDLINSNESTEMKISGFYKLAGEKQLNDIDKTFSFSTGTSEDDSYNFNSTVWEESIPETVTEEDDITEVLYR</sequence>
<keyword evidence="5" id="KW-0378">Hydrolase</keyword>
<evidence type="ECO:0000313" key="8">
    <source>
        <dbReference type="EMBL" id="KAG0687087.1"/>
    </source>
</evidence>
<feature type="compositionally biased region" description="Low complexity" evidence="6">
    <location>
        <begin position="12"/>
        <end position="24"/>
    </location>
</feature>
<feature type="compositionally biased region" description="Polar residues" evidence="6">
    <location>
        <begin position="610"/>
        <end position="625"/>
    </location>
</feature>
<dbReference type="InterPro" id="IPR003653">
    <property type="entry name" value="Peptidase_C48_C"/>
</dbReference>
<feature type="region of interest" description="Disordered" evidence="6">
    <location>
        <begin position="604"/>
        <end position="625"/>
    </location>
</feature>
<feature type="domain" description="Ubiquitin-like protease family profile" evidence="7">
    <location>
        <begin position="415"/>
        <end position="705"/>
    </location>
</feature>
<evidence type="ECO:0000259" key="7">
    <source>
        <dbReference type="PROSITE" id="PS50600"/>
    </source>
</evidence>
<dbReference type="InterPro" id="IPR051947">
    <property type="entry name" value="Sentrin-specific_protease"/>
</dbReference>
<feature type="compositionally biased region" description="Polar residues" evidence="6">
    <location>
        <begin position="83"/>
        <end position="95"/>
    </location>
</feature>
<evidence type="ECO:0000256" key="1">
    <source>
        <dbReference type="ARBA" id="ARBA00005234"/>
    </source>
</evidence>
<keyword evidence="9" id="KW-1185">Reference proteome</keyword>
<feature type="region of interest" description="Disordered" evidence="6">
    <location>
        <begin position="539"/>
        <end position="567"/>
    </location>
</feature>
<feature type="region of interest" description="Disordered" evidence="6">
    <location>
        <begin position="308"/>
        <end position="334"/>
    </location>
</feature>
<feature type="region of interest" description="Disordered" evidence="6">
    <location>
        <begin position="1"/>
        <end position="125"/>
    </location>
</feature>
<feature type="compositionally biased region" description="Polar residues" evidence="6">
    <location>
        <begin position="1517"/>
        <end position="1528"/>
    </location>
</feature>
<dbReference type="Gene3D" id="3.40.395.10">
    <property type="entry name" value="Adenoviral Proteinase, Chain A"/>
    <property type="match status" value="1"/>
</dbReference>
<dbReference type="SUPFAM" id="SSF54001">
    <property type="entry name" value="Cysteine proteinases"/>
    <property type="match status" value="1"/>
</dbReference>
<feature type="compositionally biased region" description="Basic and acidic residues" evidence="6">
    <location>
        <begin position="1129"/>
        <end position="1140"/>
    </location>
</feature>
<evidence type="ECO:0000256" key="4">
    <source>
        <dbReference type="ARBA" id="ARBA00022786"/>
    </source>
</evidence>
<feature type="region of interest" description="Disordered" evidence="6">
    <location>
        <begin position="1119"/>
        <end position="1236"/>
    </location>
</feature>
<dbReference type="InterPro" id="IPR038765">
    <property type="entry name" value="Papain-like_cys_pep_sf"/>
</dbReference>
<dbReference type="GO" id="GO:0005737">
    <property type="term" value="C:cytoplasm"/>
    <property type="evidence" value="ECO:0007669"/>
    <property type="project" value="TreeGrafter"/>
</dbReference>
<evidence type="ECO:0000256" key="5">
    <source>
        <dbReference type="ARBA" id="ARBA00022801"/>
    </source>
</evidence>
<name>A0A9P6WHK1_9ASCO</name>
<feature type="compositionally biased region" description="Low complexity" evidence="6">
    <location>
        <begin position="815"/>
        <end position="828"/>
    </location>
</feature>
<protein>
    <recommendedName>
        <fullName evidence="7">Ubiquitin-like protease family profile domain-containing protein</fullName>
    </recommendedName>
</protein>
<evidence type="ECO:0000313" key="9">
    <source>
        <dbReference type="Proteomes" id="UP000697127"/>
    </source>
</evidence>
<reference evidence="8" key="1">
    <citation type="submission" date="2020-11" db="EMBL/GenBank/DDBJ databases">
        <title>Kefir isolates.</title>
        <authorList>
            <person name="Marcisauskas S."/>
            <person name="Kim Y."/>
            <person name="Blasche S."/>
        </authorList>
    </citation>
    <scope>NUCLEOTIDE SEQUENCE</scope>
    <source>
        <strain evidence="8">Olga-1</strain>
    </source>
</reference>
<dbReference type="EMBL" id="PUHW01000317">
    <property type="protein sequence ID" value="KAG0687087.1"/>
    <property type="molecule type" value="Genomic_DNA"/>
</dbReference>
<feature type="compositionally biased region" description="Low complexity" evidence="6">
    <location>
        <begin position="856"/>
        <end position="874"/>
    </location>
</feature>
<dbReference type="GO" id="GO:0016926">
    <property type="term" value="P:protein desumoylation"/>
    <property type="evidence" value="ECO:0007669"/>
    <property type="project" value="TreeGrafter"/>
</dbReference>
<dbReference type="PANTHER" id="PTHR46896:SF3">
    <property type="entry name" value="FI06413P-RELATED"/>
    <property type="match status" value="1"/>
</dbReference>
<feature type="region of interest" description="Disordered" evidence="6">
    <location>
        <begin position="1483"/>
        <end position="1528"/>
    </location>
</feature>
<evidence type="ECO:0000256" key="2">
    <source>
        <dbReference type="ARBA" id="ARBA00022553"/>
    </source>
</evidence>
<feature type="compositionally biased region" description="Basic and acidic residues" evidence="6">
    <location>
        <begin position="1016"/>
        <end position="1030"/>
    </location>
</feature>
<feature type="compositionally biased region" description="Basic and acidic residues" evidence="6">
    <location>
        <begin position="893"/>
        <end position="903"/>
    </location>
</feature>
<keyword evidence="2" id="KW-0597">Phosphoprotein</keyword>
<feature type="compositionally biased region" description="Low complexity" evidence="6">
    <location>
        <begin position="96"/>
        <end position="125"/>
    </location>
</feature>
<feature type="compositionally biased region" description="Low complexity" evidence="6">
    <location>
        <begin position="308"/>
        <end position="329"/>
    </location>
</feature>
<feature type="compositionally biased region" description="Acidic residues" evidence="6">
    <location>
        <begin position="42"/>
        <end position="57"/>
    </location>
</feature>
<dbReference type="PANTHER" id="PTHR46896">
    <property type="entry name" value="SENTRIN-SPECIFIC PROTEASE"/>
    <property type="match status" value="1"/>
</dbReference>
<feature type="compositionally biased region" description="Basic and acidic residues" evidence="6">
    <location>
        <begin position="1186"/>
        <end position="1219"/>
    </location>
</feature>
<feature type="compositionally biased region" description="Acidic residues" evidence="6">
    <location>
        <begin position="1168"/>
        <end position="1185"/>
    </location>
</feature>
<comment type="caution">
    <text evidence="8">The sequence shown here is derived from an EMBL/GenBank/DDBJ whole genome shotgun (WGS) entry which is preliminary data.</text>
</comment>
<keyword evidence="3" id="KW-0645">Protease</keyword>
<keyword evidence="4" id="KW-0833">Ubl conjugation pathway</keyword>
<feature type="region of interest" description="Disordered" evidence="6">
    <location>
        <begin position="893"/>
        <end position="928"/>
    </location>
</feature>
<evidence type="ECO:0000256" key="3">
    <source>
        <dbReference type="ARBA" id="ARBA00022670"/>
    </source>
</evidence>
<gene>
    <name evidence="8" type="ORF">C6P40_002889</name>
</gene>
<feature type="region of interest" description="Disordered" evidence="6">
    <location>
        <begin position="1325"/>
        <end position="1346"/>
    </location>
</feature>
<dbReference type="GO" id="GO:0006508">
    <property type="term" value="P:proteolysis"/>
    <property type="evidence" value="ECO:0007669"/>
    <property type="project" value="UniProtKB-KW"/>
</dbReference>
<dbReference type="GO" id="GO:0070139">
    <property type="term" value="F:SUMO-specific endopeptidase activity"/>
    <property type="evidence" value="ECO:0007669"/>
    <property type="project" value="TreeGrafter"/>
</dbReference>
<feature type="region of interest" description="Disordered" evidence="6">
    <location>
        <begin position="1016"/>
        <end position="1052"/>
    </location>
</feature>